<proteinExistence type="predicted"/>
<evidence type="ECO:0000313" key="3">
    <source>
        <dbReference type="Proteomes" id="UP000030635"/>
    </source>
</evidence>
<dbReference type="HOGENOM" id="CLU_1851610_0_0_9"/>
<accession>A0A0A7FYI5</accession>
<feature type="transmembrane region" description="Helical" evidence="1">
    <location>
        <begin position="6"/>
        <end position="24"/>
    </location>
</feature>
<dbReference type="KEGG" id="cbv:U729_377"/>
<dbReference type="EMBL" id="CP006905">
    <property type="protein sequence ID" value="AIY83995.1"/>
    <property type="molecule type" value="Genomic_DNA"/>
</dbReference>
<keyword evidence="1" id="KW-1133">Transmembrane helix</keyword>
<dbReference type="Proteomes" id="UP000030635">
    <property type="component" value="Chromosome"/>
</dbReference>
<dbReference type="AlphaFoldDB" id="A0A0A7FYI5"/>
<keyword evidence="1" id="KW-0812">Transmembrane</keyword>
<keyword evidence="3" id="KW-1185">Reference proteome</keyword>
<sequence length="138" mass="15471">MKFKNLIIVLLIVFVSSILGIYFFKDKFRNEDDLVKNVNPANITYLTPAEIEDNLDSHDPDYYNNNIIQVIGEVKSISVDSNSAVLKSENNDIEVIFQKGEDLSNTEEGSFVSVRGVAKPPLSKSFILRLTSSIITVK</sequence>
<name>A0A0A7FYI5_9CLOT</name>
<evidence type="ECO:0000313" key="2">
    <source>
        <dbReference type="EMBL" id="AIY83995.1"/>
    </source>
</evidence>
<keyword evidence="1" id="KW-0472">Membrane</keyword>
<dbReference type="RefSeq" id="WP_039311228.1">
    <property type="nucleotide sequence ID" value="NZ_CP006905.1"/>
</dbReference>
<evidence type="ECO:0000256" key="1">
    <source>
        <dbReference type="SAM" id="Phobius"/>
    </source>
</evidence>
<dbReference type="eggNOG" id="ENOG50328QW">
    <property type="taxonomic scope" value="Bacteria"/>
</dbReference>
<gene>
    <name evidence="2" type="ORF">U729_377</name>
</gene>
<organism evidence="2 3">
    <name type="scientific">Clostridium baratii str. Sullivan</name>
    <dbReference type="NCBI Taxonomy" id="1415775"/>
    <lineage>
        <taxon>Bacteria</taxon>
        <taxon>Bacillati</taxon>
        <taxon>Bacillota</taxon>
        <taxon>Clostridia</taxon>
        <taxon>Eubacteriales</taxon>
        <taxon>Clostridiaceae</taxon>
        <taxon>Clostridium</taxon>
    </lineage>
</organism>
<reference evidence="2 3" key="1">
    <citation type="journal article" date="2015" name="Infect. Genet. Evol.">
        <title>Genomic sequences of six botulinum neurotoxin-producing strains representing three clostridial species illustrate the mobility and diversity of botulinum neurotoxin genes.</title>
        <authorList>
            <person name="Smith T.J."/>
            <person name="Hill K.K."/>
            <person name="Xie G."/>
            <person name="Foley B.T."/>
            <person name="Williamson C.H."/>
            <person name="Foster J.T."/>
            <person name="Johnson S.L."/>
            <person name="Chertkov O."/>
            <person name="Teshima H."/>
            <person name="Gibbons H.S."/>
            <person name="Johnsky L.A."/>
            <person name="Karavis M.A."/>
            <person name="Smith L.A."/>
        </authorList>
    </citation>
    <scope>NUCLEOTIDE SEQUENCE [LARGE SCALE GENOMIC DNA]</scope>
    <source>
        <strain evidence="2">Sullivan</strain>
    </source>
</reference>
<protein>
    <submittedName>
        <fullName evidence="2">tRNA_anti-like family protein</fullName>
    </submittedName>
</protein>